<evidence type="ECO:0000256" key="6">
    <source>
        <dbReference type="ARBA" id="ARBA00038076"/>
    </source>
</evidence>
<keyword evidence="2" id="KW-1003">Cell membrane</keyword>
<proteinExistence type="inferred from homology"/>
<dbReference type="Pfam" id="PF12704">
    <property type="entry name" value="MacB_PCD"/>
    <property type="match status" value="2"/>
</dbReference>
<feature type="transmembrane region" description="Helical" evidence="7">
    <location>
        <begin position="354"/>
        <end position="376"/>
    </location>
</feature>
<keyword evidence="5 7" id="KW-0472">Membrane</keyword>
<accession>E8V6I8</accession>
<sequence>MQDIRAALRQLLKSPSFSITVILTMALGIGANTAIFTLVHSVLLKSLPVADPKTLYRVGDLDDCCVNGGFINDNGDFDLFSYDLYKHLQATTPEFQELAAMQSGGNSMNTRWGTELAKSERTQYVSGNFFKTFGIGPFAGRVFTSDDDHTGAAPTAVMSYQAWQSDYGSNPKLIGATLYLQGQPVTLVGIAPPGFFGDRIRSSPPALWIPLSVEPAIEGKNTILRVAESNWLYVLGRTKPGLAVAPLQGKISNTLRQWLGTQPGYLRNGGATLIPRQHVVLVPGGAGIQNMQQEQSKGLYLLMAISGLVLLVACANVANLLLARGMTRSAETSIRMALGAARSRLIRQMLTESVLLGCIGGLAGLAVAYAGTRMILALAFPESPSLPIAASPSIPVLAFTFLLSLMTGVVFGIVPAWITSHSDPAEALRGANRSTRDRASLPQKSLIVFQAALSLVLLVGAGLMTKSLRNMEHQNFGIQTADRYVVHLSPAGAGYTPEKLNPLYLELERQLGALPGVQSVGLALYSTLEGNNWGEGIFVDGRPAPGPNDHNGSSWDRVSPKFFDTVGQPIVRGRGFTDGDTATSQKVAVVNQAFVKKFFPKEDPIGRHFGVFDQKYSKSFEIVGIVADAKYSNPRSEVRTMYFRPLTQELTGLTGANEIMAEGRSLYINSATLHFQSPPQNVDAMVRRVLANINPNLTIQDLHPLDAQVADNFTQERLIARLTAAFGLLALVLASVGLYGITSYQVARRTSEIGLRMALGANRTNVVQMVLRQAIFQAGLGLVIGVPIAILGARALADQLYQVRSYDPASMGIAIVVLIVSAAVAGFIPARRAAKIEPMVALRTE</sequence>
<name>E8V6I8_TERSS</name>
<feature type="transmembrane region" description="Helical" evidence="7">
    <location>
        <begin position="396"/>
        <end position="419"/>
    </location>
</feature>
<comment type="similarity">
    <text evidence="6">Belongs to the ABC-4 integral membrane protein family.</text>
</comment>
<dbReference type="eggNOG" id="COG0577">
    <property type="taxonomic scope" value="Bacteria"/>
</dbReference>
<feature type="domain" description="ABC3 transporter permease C-terminal" evidence="8">
    <location>
        <begin position="725"/>
        <end position="838"/>
    </location>
</feature>
<dbReference type="InterPro" id="IPR050250">
    <property type="entry name" value="Macrolide_Exporter_MacB"/>
</dbReference>
<dbReference type="Proteomes" id="UP000006844">
    <property type="component" value="Chromosome"/>
</dbReference>
<dbReference type="RefSeq" id="WP_013568460.1">
    <property type="nucleotide sequence ID" value="NC_014963.1"/>
</dbReference>
<evidence type="ECO:0000256" key="7">
    <source>
        <dbReference type="SAM" id="Phobius"/>
    </source>
</evidence>
<dbReference type="InterPro" id="IPR025857">
    <property type="entry name" value="MacB_PCD"/>
</dbReference>
<protein>
    <submittedName>
        <fullName evidence="10">Permease</fullName>
    </submittedName>
</protein>
<evidence type="ECO:0000256" key="4">
    <source>
        <dbReference type="ARBA" id="ARBA00022989"/>
    </source>
</evidence>
<feature type="transmembrane region" description="Helical" evidence="7">
    <location>
        <begin position="299"/>
        <end position="322"/>
    </location>
</feature>
<evidence type="ECO:0000256" key="1">
    <source>
        <dbReference type="ARBA" id="ARBA00004651"/>
    </source>
</evidence>
<keyword evidence="4 7" id="KW-1133">Transmembrane helix</keyword>
<evidence type="ECO:0000256" key="2">
    <source>
        <dbReference type="ARBA" id="ARBA00022475"/>
    </source>
</evidence>
<feature type="transmembrane region" description="Helical" evidence="7">
    <location>
        <begin position="446"/>
        <end position="464"/>
    </location>
</feature>
<dbReference type="Pfam" id="PF02687">
    <property type="entry name" value="FtsX"/>
    <property type="match status" value="2"/>
</dbReference>
<evidence type="ECO:0000256" key="3">
    <source>
        <dbReference type="ARBA" id="ARBA00022692"/>
    </source>
</evidence>
<dbReference type="AlphaFoldDB" id="E8V6I8"/>
<feature type="transmembrane region" description="Helical" evidence="7">
    <location>
        <begin position="809"/>
        <end position="830"/>
    </location>
</feature>
<evidence type="ECO:0000259" key="8">
    <source>
        <dbReference type="Pfam" id="PF02687"/>
    </source>
</evidence>
<keyword evidence="11" id="KW-1185">Reference proteome</keyword>
<organism evidence="10 11">
    <name type="scientific">Terriglobus saanensis (strain ATCC BAA-1853 / DSM 23119 / SP1PR4)</name>
    <dbReference type="NCBI Taxonomy" id="401053"/>
    <lineage>
        <taxon>Bacteria</taxon>
        <taxon>Pseudomonadati</taxon>
        <taxon>Acidobacteriota</taxon>
        <taxon>Terriglobia</taxon>
        <taxon>Terriglobales</taxon>
        <taxon>Acidobacteriaceae</taxon>
        <taxon>Terriglobus</taxon>
    </lineage>
</organism>
<dbReference type="InterPro" id="IPR003838">
    <property type="entry name" value="ABC3_permease_C"/>
</dbReference>
<dbReference type="KEGG" id="tsa:AciPR4_1923"/>
<evidence type="ECO:0000313" key="11">
    <source>
        <dbReference type="Proteomes" id="UP000006844"/>
    </source>
</evidence>
<dbReference type="PANTHER" id="PTHR30572">
    <property type="entry name" value="MEMBRANE COMPONENT OF TRANSPORTER-RELATED"/>
    <property type="match status" value="1"/>
</dbReference>
<dbReference type="EMBL" id="CP002467">
    <property type="protein sequence ID" value="ADV82727.1"/>
    <property type="molecule type" value="Genomic_DNA"/>
</dbReference>
<feature type="domain" description="ABC3 transporter permease C-terminal" evidence="8">
    <location>
        <begin position="304"/>
        <end position="423"/>
    </location>
</feature>
<comment type="subcellular location">
    <subcellularLocation>
        <location evidence="1">Cell membrane</location>
        <topology evidence="1">Multi-pass membrane protein</topology>
    </subcellularLocation>
</comment>
<evidence type="ECO:0000313" key="10">
    <source>
        <dbReference type="EMBL" id="ADV82727.1"/>
    </source>
</evidence>
<dbReference type="GO" id="GO:0022857">
    <property type="term" value="F:transmembrane transporter activity"/>
    <property type="evidence" value="ECO:0007669"/>
    <property type="project" value="TreeGrafter"/>
</dbReference>
<dbReference type="GO" id="GO:0005886">
    <property type="term" value="C:plasma membrane"/>
    <property type="evidence" value="ECO:0007669"/>
    <property type="project" value="UniProtKB-SubCell"/>
</dbReference>
<feature type="transmembrane region" description="Helical" evidence="7">
    <location>
        <begin position="774"/>
        <end position="797"/>
    </location>
</feature>
<dbReference type="OrthoDB" id="127117at2"/>
<dbReference type="InterPro" id="IPR017800">
    <property type="entry name" value="ADOP"/>
</dbReference>
<dbReference type="HOGENOM" id="CLU_009433_0_0_0"/>
<feature type="transmembrane region" description="Helical" evidence="7">
    <location>
        <begin position="21"/>
        <end position="43"/>
    </location>
</feature>
<dbReference type="NCBIfam" id="TIGR03434">
    <property type="entry name" value="ADOP"/>
    <property type="match status" value="1"/>
</dbReference>
<reference evidence="10 11" key="1">
    <citation type="journal article" date="2012" name="Stand. Genomic Sci.">
        <title>Complete genome sequence of Terriglobus saanensis type strain SP1PR4(T), an Acidobacteria from tundra soil.</title>
        <authorList>
            <person name="Rawat S.R."/>
            <person name="Mannisto M.K."/>
            <person name="Starovoytov V."/>
            <person name="Goodwin L."/>
            <person name="Nolan M."/>
            <person name="Hauser L."/>
            <person name="Land M."/>
            <person name="Davenport K.W."/>
            <person name="Woyke T."/>
            <person name="Haggblom M.M."/>
        </authorList>
    </citation>
    <scope>NUCLEOTIDE SEQUENCE</scope>
    <source>
        <strain evidence="11">ATCC BAA-1853 / DSM 23119 / SP1PR4</strain>
    </source>
</reference>
<feature type="domain" description="MacB-like periplasmic core" evidence="9">
    <location>
        <begin position="451"/>
        <end position="647"/>
    </location>
</feature>
<evidence type="ECO:0000256" key="5">
    <source>
        <dbReference type="ARBA" id="ARBA00023136"/>
    </source>
</evidence>
<evidence type="ECO:0000259" key="9">
    <source>
        <dbReference type="Pfam" id="PF12704"/>
    </source>
</evidence>
<feature type="domain" description="MacB-like periplasmic core" evidence="9">
    <location>
        <begin position="18"/>
        <end position="252"/>
    </location>
</feature>
<gene>
    <name evidence="10" type="ordered locus">AciPR4_1923</name>
</gene>
<dbReference type="PANTHER" id="PTHR30572:SF4">
    <property type="entry name" value="ABC TRANSPORTER PERMEASE YTRF"/>
    <property type="match status" value="1"/>
</dbReference>
<dbReference type="STRING" id="401053.AciPR4_1923"/>
<keyword evidence="3 7" id="KW-0812">Transmembrane</keyword>
<feature type="transmembrane region" description="Helical" evidence="7">
    <location>
        <begin position="718"/>
        <end position="741"/>
    </location>
</feature>